<proteinExistence type="predicted"/>
<feature type="region of interest" description="Disordered" evidence="2">
    <location>
        <begin position="1653"/>
        <end position="1734"/>
    </location>
</feature>
<feature type="compositionally biased region" description="Low complexity" evidence="2">
    <location>
        <begin position="1962"/>
        <end position="1976"/>
    </location>
</feature>
<feature type="compositionally biased region" description="Polar residues" evidence="2">
    <location>
        <begin position="709"/>
        <end position="726"/>
    </location>
</feature>
<feature type="region of interest" description="Disordered" evidence="2">
    <location>
        <begin position="263"/>
        <end position="586"/>
    </location>
</feature>
<accession>A0ABN9U3I8</accession>
<feature type="compositionally biased region" description="Basic and acidic residues" evidence="2">
    <location>
        <begin position="1259"/>
        <end position="1269"/>
    </location>
</feature>
<feature type="region of interest" description="Disordered" evidence="2">
    <location>
        <begin position="932"/>
        <end position="988"/>
    </location>
</feature>
<dbReference type="EMBL" id="CAUYUJ010015393">
    <property type="protein sequence ID" value="CAK0853411.1"/>
    <property type="molecule type" value="Genomic_DNA"/>
</dbReference>
<dbReference type="Proteomes" id="UP001189429">
    <property type="component" value="Unassembled WGS sequence"/>
</dbReference>
<evidence type="ECO:0000256" key="1">
    <source>
        <dbReference type="SAM" id="Coils"/>
    </source>
</evidence>
<feature type="compositionally biased region" description="Acidic residues" evidence="2">
    <location>
        <begin position="975"/>
        <end position="988"/>
    </location>
</feature>
<comment type="caution">
    <text evidence="3">The sequence shown here is derived from an EMBL/GenBank/DDBJ whole genome shotgun (WGS) entry which is preliminary data.</text>
</comment>
<sequence length="2002" mass="212186">MLRNVFSAWLRGLPSLEAGAEGAQALRQAHLERSRSFAEEHAGAPARLLELASAVGGTAFRVLQLLPPAGAGGPGAEGGAEGRGALVALLARLGWAPQAASLLEHVGAGAAPAPGPLLGEEVRAAGKGGPAALEGIFSEDPLLLKATLAASFSPLFAHGVLRCVDYQPSLAGPPQRPGEPATTAVIKAAPVLAAAHAQMLSQPSLADPGPRRCAFVPGSSGASKLEGERLKQMAAPPKDGKSQLEKVEVLKDGAYLLFEPDDQCESDADSARSQGDDPVRPPESLVAEVEEEEEAAAKEQAAKEQAAKEQEEKAAREKAAEEAKKVSDSQFEKRADEKSVEPNGSGQEQGSEAARISKTEGKAGTAEEKMIALQRETERASQDKEKEKRKDREREKDRDREKVKDKDRDRAKRSRSRGKEKAKRSRSRSRRARSRSKDKKKQRDKRSRSAKRRSRSRSRARRRGKSRSRSSASSSGDDAAEDATDDGGPAADSAEAELAKMMSDQERIQRMQERRKERKVAAEAKAEAAAKVAAAKAAEEEARGPLAIKATAEKEAVVDIESDKEEEGMEITRAADTPASGEGKGTAELLAAVARAEEKLAKSVASAKKVMSQQEGAKPEDLEAAEAEDKLVDVGESSDESQVLVRQRKKGRRKRSPSPAKEGTAVADPIEVEEVDPKVDGEAERDRSQSRDDESKATLEGTADKSKSSGDQPEGSQDQQGDSGNPTVAEIASDSDVNLSDMDLSDVEEAIARRAEKRKTKEAATATEGGEGGEPGAEGAAEEGAAAPAAGGAEGVEAAAAPEPPAARSEAEEPSAAAEAAVRPAVEGGGGAEADPTAARLRGMLMAGFLSSVLGGKVAAPRMEAPAPQEEQAELPAPSQGRAEDELCSLSVSQLQQRLRAKAVVMPPKLAAAADGDKLAASKLAALLRAAGDDGSAHADSKGPEEHPPKDAEGSAQADGKQQPAAVDGERQDGDEPAAAEAAGADDVDMDAFMSEIAGVEAEGGSSGKPAVADDVDMDAFMSEIAGVEAGGGSSGKLAAADDADMNAFMSEIAGVEAGGDPAASEPQASGGPGAAAEGPQAGAAREVSEDAFAAFMSEIDCLSEAAPDTAASALPEEGPPAAVAEDAAAAAPDQPLSLRFVPQRRAWVVACPGLQEEEKVFCLRMGAIAARRAALRHAERCEQRLKAQGTKGRPEAQQGAEEQGASPEARLLQALADNEDQSRAKISFSLSRKPQPEDKSAEAQLLQAIADEEKLKQKEQDLAERAGPKDATNGQQEHEASWSRACRTPYAGTCDSMQILQSIANGRVPPSLAKEQFEKYRPVHPFQLHWRICLHRGRPARVGGGFGAGDLLGPTGMVVSCPSRGTVARLRRQTDPVLRQNDEAELQKKMQRLHSLRDRLTTALAKPSAAKQTEVSMRRALEQTEAGIAAAQASADELIDRSWARRAERVAIFYNVEGQSCSSSQDPGEGGGPRLRGLTVLPDVDRSGALPALLLLAFLRPLSCGARGGCSALCDLDARQVWAVSVFGHAAHTARWVLPLSRRRRLGLGDLARANRLRAAISAALLRPAGAGGAAVLRECPEIARALGELVVGLGSQRRPAFEVDDRVGEADAEAGEAPAAPPGEARRRRFGDVWIDLQEDGVDWDDVRMEAPPAAEEPPEEPPAEPEEEEAQGGGFFSFDVSVEELSRRRGASEAHEEEAAEEGGGADRAAEAGEEEAPPPPAPKEPAALGFLPELTLLRELRERAERFGQMRAEAAELAELCRSDQRDGKKHARALVEAARDVEEALEMAREAWEAACAVESKEGAGQAMALATSTMRKVGALKATITDSTARLEQVRLAATQREARAKEGSADAPQLWGAAGKVLKRAREGLDERWEKIVAVRTSVEGSQRKALTRADDSIALVNERLQRWADEERILQEEEKLVQQGRHPTQRRDPAEMQAQWQKATEQDRQDAQARAEAQQQELFARQQRMLQQQWGMGESAQPSPDIIYAKPPPS</sequence>
<feature type="compositionally biased region" description="Basic and acidic residues" evidence="2">
    <location>
        <begin position="295"/>
        <end position="340"/>
    </location>
</feature>
<feature type="region of interest" description="Disordered" evidence="2">
    <location>
        <begin position="1607"/>
        <end position="1629"/>
    </location>
</feature>
<feature type="compositionally biased region" description="Basic and acidic residues" evidence="2">
    <location>
        <begin position="750"/>
        <end position="762"/>
    </location>
</feature>
<feature type="region of interest" description="Disordered" evidence="2">
    <location>
        <begin position="1058"/>
        <end position="1084"/>
    </location>
</feature>
<protein>
    <submittedName>
        <fullName evidence="3">Uncharacterized protein</fullName>
    </submittedName>
</protein>
<feature type="compositionally biased region" description="Low complexity" evidence="2">
    <location>
        <begin position="814"/>
        <end position="826"/>
    </location>
</feature>
<feature type="region of interest" description="Disordered" evidence="2">
    <location>
        <begin position="1109"/>
        <end position="1130"/>
    </location>
</feature>
<gene>
    <name evidence="3" type="ORF">PCOR1329_LOCUS44889</name>
</gene>
<feature type="compositionally biased region" description="Basic and acidic residues" evidence="2">
    <location>
        <begin position="503"/>
        <end position="528"/>
    </location>
</feature>
<reference evidence="3" key="1">
    <citation type="submission" date="2023-10" db="EMBL/GenBank/DDBJ databases">
        <authorList>
            <person name="Chen Y."/>
            <person name="Shah S."/>
            <person name="Dougan E. K."/>
            <person name="Thang M."/>
            <person name="Chan C."/>
        </authorList>
    </citation>
    <scope>NUCLEOTIDE SEQUENCE [LARGE SCALE GENOMIC DNA]</scope>
</reference>
<dbReference type="PANTHER" id="PTHR46528">
    <property type="entry name" value="PROTEIN SON"/>
    <property type="match status" value="1"/>
</dbReference>
<feature type="compositionally biased region" description="Basic residues" evidence="2">
    <location>
        <begin position="646"/>
        <end position="656"/>
    </location>
</feature>
<dbReference type="InterPro" id="IPR032922">
    <property type="entry name" value="SON"/>
</dbReference>
<feature type="coiled-coil region" evidence="1">
    <location>
        <begin position="1380"/>
        <end position="1442"/>
    </location>
</feature>
<evidence type="ECO:0000313" key="3">
    <source>
        <dbReference type="EMBL" id="CAK0853411.1"/>
    </source>
</evidence>
<feature type="compositionally biased region" description="Acidic residues" evidence="2">
    <location>
        <begin position="558"/>
        <end position="569"/>
    </location>
</feature>
<keyword evidence="1" id="KW-0175">Coiled coil</keyword>
<feature type="compositionally biased region" description="Basic and acidic residues" evidence="2">
    <location>
        <begin position="1687"/>
        <end position="1697"/>
    </location>
</feature>
<feature type="region of interest" description="Disordered" evidence="2">
    <location>
        <begin position="860"/>
        <end position="886"/>
    </location>
</feature>
<organism evidence="3 4">
    <name type="scientific">Prorocentrum cordatum</name>
    <dbReference type="NCBI Taxonomy" id="2364126"/>
    <lineage>
        <taxon>Eukaryota</taxon>
        <taxon>Sar</taxon>
        <taxon>Alveolata</taxon>
        <taxon>Dinophyceae</taxon>
        <taxon>Prorocentrales</taxon>
        <taxon>Prorocentraceae</taxon>
        <taxon>Prorocentrum</taxon>
    </lineage>
</organism>
<keyword evidence="4" id="KW-1185">Reference proteome</keyword>
<feature type="region of interest" description="Disordered" evidence="2">
    <location>
        <begin position="1186"/>
        <end position="1207"/>
    </location>
</feature>
<feature type="compositionally biased region" description="Low complexity" evidence="2">
    <location>
        <begin position="1114"/>
        <end position="1130"/>
    </location>
</feature>
<feature type="compositionally biased region" description="Low complexity" evidence="2">
    <location>
        <begin position="860"/>
        <end position="878"/>
    </location>
</feature>
<feature type="compositionally biased region" description="Low complexity" evidence="2">
    <location>
        <begin position="777"/>
        <end position="801"/>
    </location>
</feature>
<feature type="region of interest" description="Disordered" evidence="2">
    <location>
        <begin position="1259"/>
        <end position="1284"/>
    </location>
</feature>
<feature type="compositionally biased region" description="Basic and acidic residues" evidence="2">
    <location>
        <begin position="617"/>
        <end position="633"/>
    </location>
</feature>
<feature type="region of interest" description="Disordered" evidence="2">
    <location>
        <begin position="1926"/>
        <end position="2002"/>
    </location>
</feature>
<feature type="compositionally biased region" description="Low complexity" evidence="2">
    <location>
        <begin position="1062"/>
        <end position="1084"/>
    </location>
</feature>
<feature type="compositionally biased region" description="Basic and acidic residues" evidence="2">
    <location>
        <begin position="1952"/>
        <end position="1961"/>
    </location>
</feature>
<feature type="compositionally biased region" description="Basic and acidic residues" evidence="2">
    <location>
        <begin position="932"/>
        <end position="953"/>
    </location>
</feature>
<name>A0ABN9U3I8_9DINO</name>
<feature type="compositionally biased region" description="Acidic residues" evidence="2">
    <location>
        <begin position="1659"/>
        <end position="1673"/>
    </location>
</feature>
<feature type="compositionally biased region" description="Basic and acidic residues" evidence="2">
    <location>
        <begin position="675"/>
        <end position="708"/>
    </location>
</feature>
<feature type="region of interest" description="Disordered" evidence="2">
    <location>
        <begin position="203"/>
        <end position="244"/>
    </location>
</feature>
<evidence type="ECO:0000313" key="4">
    <source>
        <dbReference type="Proteomes" id="UP001189429"/>
    </source>
</evidence>
<dbReference type="PANTHER" id="PTHR46528:SF1">
    <property type="entry name" value="PROTEIN SON"/>
    <property type="match status" value="1"/>
</dbReference>
<evidence type="ECO:0000256" key="2">
    <source>
        <dbReference type="SAM" id="MobiDB-lite"/>
    </source>
</evidence>
<feature type="compositionally biased region" description="Basic residues" evidence="2">
    <location>
        <begin position="411"/>
        <end position="468"/>
    </location>
</feature>
<feature type="compositionally biased region" description="Basic and acidic residues" evidence="2">
    <location>
        <begin position="355"/>
        <end position="410"/>
    </location>
</feature>
<feature type="region of interest" description="Disordered" evidence="2">
    <location>
        <begin position="604"/>
        <end position="835"/>
    </location>
</feature>